<dbReference type="PANTHER" id="PTHR42760:SF78">
    <property type="entry name" value="3-OXOACYL-[ACYL-CARRIER-PROTEIN] REDUCTASE [NADH]"/>
    <property type="match status" value="1"/>
</dbReference>
<dbReference type="Pfam" id="PF13561">
    <property type="entry name" value="adh_short_C2"/>
    <property type="match status" value="1"/>
</dbReference>
<evidence type="ECO:0000256" key="1">
    <source>
        <dbReference type="ARBA" id="ARBA00006484"/>
    </source>
</evidence>
<evidence type="ECO:0000313" key="4">
    <source>
        <dbReference type="EMBL" id="NVN29163.1"/>
    </source>
</evidence>
<dbReference type="SUPFAM" id="SSF51735">
    <property type="entry name" value="NAD(P)-binding Rossmann-fold domains"/>
    <property type="match status" value="1"/>
</dbReference>
<gene>
    <name evidence="3" type="ORF">FHR90_001692</name>
    <name evidence="4" type="ORF">HUK83_02235</name>
</gene>
<dbReference type="EMBL" id="JABXXQ010000016">
    <property type="protein sequence ID" value="NVN29163.1"/>
    <property type="molecule type" value="Genomic_DNA"/>
</dbReference>
<dbReference type="EC" id="1.1.1.100" evidence="3"/>
<dbReference type="SMART" id="SM00822">
    <property type="entry name" value="PKS_KR"/>
    <property type="match status" value="1"/>
</dbReference>
<dbReference type="AlphaFoldDB" id="A0A839V0D1"/>
<dbReference type="InterPro" id="IPR036291">
    <property type="entry name" value="NAD(P)-bd_dom_sf"/>
</dbReference>
<comment type="caution">
    <text evidence="3">The sequence shown here is derived from an EMBL/GenBank/DDBJ whole genome shotgun (WGS) entry which is preliminary data.</text>
</comment>
<dbReference type="RefSeq" id="WP_176621891.1">
    <property type="nucleotide sequence ID" value="NZ_JABXXQ010000016.1"/>
</dbReference>
<dbReference type="Gene3D" id="3.40.50.720">
    <property type="entry name" value="NAD(P)-binding Rossmann-like Domain"/>
    <property type="match status" value="2"/>
</dbReference>
<reference evidence="3 5" key="2">
    <citation type="submission" date="2020-08" db="EMBL/GenBank/DDBJ databases">
        <title>Genomic Encyclopedia of Type Strains, Phase III (KMG-III): the genomes of soil and plant-associated and newly described type strains.</title>
        <authorList>
            <person name="Whitman W."/>
        </authorList>
    </citation>
    <scope>NUCLEOTIDE SEQUENCE [LARGE SCALE GENOMIC DNA]</scope>
    <source>
        <strain evidence="3 5">CECT 8088</strain>
    </source>
</reference>
<dbReference type="Proteomes" id="UP000557688">
    <property type="component" value="Unassembled WGS sequence"/>
</dbReference>
<dbReference type="PRINTS" id="PR00081">
    <property type="entry name" value="GDHRDH"/>
</dbReference>
<evidence type="ECO:0000313" key="5">
    <source>
        <dbReference type="Proteomes" id="UP000557688"/>
    </source>
</evidence>
<evidence type="ECO:0000259" key="2">
    <source>
        <dbReference type="SMART" id="SM00822"/>
    </source>
</evidence>
<comment type="similarity">
    <text evidence="1">Belongs to the short-chain dehydrogenases/reductases (SDR) family.</text>
</comment>
<name>A0A839V0D1_9PROT</name>
<dbReference type="InterPro" id="IPR057326">
    <property type="entry name" value="KR_dom"/>
</dbReference>
<sequence>MASQDQYLSFSSSGFGKWLTGTLGLPQPIPLVRYRPGKPELRGPVVVGAAPGSKIEDFLASALRAMGAVTLYHPDSADWRLAAGRHEVMTGRFVPEDSGRTGALLFDATAIADTEGLKALYAFFHDTIRSLATNGRIVVIGTAPEDADSIEAAAIQRGLEGFTRSLGKEVRRAVAVQLVWLKPGGEASLDSTLRFFLSGRSAYVSGQTVRVGVPVTGVVDRPDPARSQAGRTVLITGASRGIGLSIAETFARDGAQVVLLDIPPAASELAKHAERLGGAALALDITSPDAQDAIAADAAGRGGYDVVVHNAGITRDKTIAKMSASQWDSVLDVNFAAPLHITEKLLVAKAIRPNGRVVFVSSLSGIAGNLGQSNYALSKAALIGAVGKLAPLAATEGVTVNAVAPGFIETQMTAAIPFAIREAGRRMNSMSQGGLPVDVAETIAWFAHPGSGGINGAVVRVCGQSLLGA</sequence>
<evidence type="ECO:0000313" key="6">
    <source>
        <dbReference type="Proteomes" id="UP000565205"/>
    </source>
</evidence>
<protein>
    <submittedName>
        <fullName evidence="4">3-oxoacyl-ACP reductase</fullName>
    </submittedName>
    <submittedName>
        <fullName evidence="3">3-oxoacyl-[acyl-carrier protein] reductase</fullName>
        <ecNumber evidence="3">1.1.1.100</ecNumber>
    </submittedName>
</protein>
<reference evidence="4 6" key="1">
    <citation type="submission" date="2020-06" db="EMBL/GenBank/DDBJ databases">
        <title>Description of novel acetic acid bacteria.</title>
        <authorList>
            <person name="Sombolestani A."/>
        </authorList>
    </citation>
    <scope>NUCLEOTIDE SEQUENCE [LARGE SCALE GENOMIC DNA]</scope>
    <source>
        <strain evidence="4 6">LMG 26838</strain>
    </source>
</reference>
<accession>A0A839V0D1</accession>
<evidence type="ECO:0000313" key="3">
    <source>
        <dbReference type="EMBL" id="MBB3173860.1"/>
    </source>
</evidence>
<dbReference type="NCBIfam" id="NF006110">
    <property type="entry name" value="PRK08261.1"/>
    <property type="match status" value="1"/>
</dbReference>
<keyword evidence="5" id="KW-1185">Reference proteome</keyword>
<dbReference type="EMBL" id="JACHXV010000005">
    <property type="protein sequence ID" value="MBB3173860.1"/>
    <property type="molecule type" value="Genomic_DNA"/>
</dbReference>
<organism evidence="3 5">
    <name type="scientific">Endobacter medicaginis</name>
    <dbReference type="NCBI Taxonomy" id="1181271"/>
    <lineage>
        <taxon>Bacteria</taxon>
        <taxon>Pseudomonadati</taxon>
        <taxon>Pseudomonadota</taxon>
        <taxon>Alphaproteobacteria</taxon>
        <taxon>Acetobacterales</taxon>
        <taxon>Acetobacteraceae</taxon>
        <taxon>Endobacter</taxon>
    </lineage>
</organism>
<dbReference type="FunFam" id="3.40.50.720:FF:000338">
    <property type="entry name" value="3-oxoacyl-ACP reductase FabG"/>
    <property type="match status" value="1"/>
</dbReference>
<dbReference type="InterPro" id="IPR002347">
    <property type="entry name" value="SDR_fam"/>
</dbReference>
<dbReference type="PANTHER" id="PTHR42760">
    <property type="entry name" value="SHORT-CHAIN DEHYDROGENASES/REDUCTASES FAMILY MEMBER"/>
    <property type="match status" value="1"/>
</dbReference>
<dbReference type="GO" id="GO:0004316">
    <property type="term" value="F:3-oxoacyl-[acyl-carrier-protein] reductase (NADPH) activity"/>
    <property type="evidence" value="ECO:0007669"/>
    <property type="project" value="UniProtKB-EC"/>
</dbReference>
<feature type="domain" description="Ketoreductase" evidence="2">
    <location>
        <begin position="231"/>
        <end position="406"/>
    </location>
</feature>
<proteinExistence type="inferred from homology"/>
<keyword evidence="3" id="KW-0560">Oxidoreductase</keyword>
<dbReference type="PRINTS" id="PR00080">
    <property type="entry name" value="SDRFAMILY"/>
</dbReference>
<dbReference type="Proteomes" id="UP000565205">
    <property type="component" value="Unassembled WGS sequence"/>
</dbReference>